<evidence type="ECO:0000259" key="1">
    <source>
        <dbReference type="Pfam" id="PF12697"/>
    </source>
</evidence>
<dbReference type="InterPro" id="IPR000073">
    <property type="entry name" value="AB_hydrolase_1"/>
</dbReference>
<evidence type="ECO:0000313" key="3">
    <source>
        <dbReference type="Proteomes" id="UP000561066"/>
    </source>
</evidence>
<dbReference type="EMBL" id="JABEQH010000013">
    <property type="protein sequence ID" value="MBB2176417.1"/>
    <property type="molecule type" value="Genomic_DNA"/>
</dbReference>
<dbReference type="GO" id="GO:0016787">
    <property type="term" value="F:hydrolase activity"/>
    <property type="evidence" value="ECO:0007669"/>
    <property type="project" value="UniProtKB-KW"/>
</dbReference>
<gene>
    <name evidence="2" type="ORF">HLH21_10815</name>
</gene>
<dbReference type="RefSeq" id="WP_182943766.1">
    <property type="nucleotide sequence ID" value="NZ_JABEQH010000013.1"/>
</dbReference>
<keyword evidence="3" id="KW-1185">Reference proteome</keyword>
<evidence type="ECO:0000313" key="2">
    <source>
        <dbReference type="EMBL" id="MBB2176417.1"/>
    </source>
</evidence>
<feature type="domain" description="AB hydrolase-1" evidence="1">
    <location>
        <begin position="29"/>
        <end position="256"/>
    </location>
</feature>
<dbReference type="SUPFAM" id="SSF53474">
    <property type="entry name" value="alpha/beta-Hydrolases"/>
    <property type="match status" value="1"/>
</dbReference>
<protein>
    <submittedName>
        <fullName evidence="2">Alpha/beta hydrolase</fullName>
    </submittedName>
</protein>
<accession>A0A7W4J8I5</accession>
<organism evidence="2 3">
    <name type="scientific">Gluconacetobacter johannae</name>
    <dbReference type="NCBI Taxonomy" id="112140"/>
    <lineage>
        <taxon>Bacteria</taxon>
        <taxon>Pseudomonadati</taxon>
        <taxon>Pseudomonadota</taxon>
        <taxon>Alphaproteobacteria</taxon>
        <taxon>Acetobacterales</taxon>
        <taxon>Acetobacteraceae</taxon>
        <taxon>Gluconacetobacter</taxon>
    </lineage>
</organism>
<dbReference type="PANTHER" id="PTHR43798:SF33">
    <property type="entry name" value="HYDROLASE, PUTATIVE (AFU_ORTHOLOGUE AFUA_2G14860)-RELATED"/>
    <property type="match status" value="1"/>
</dbReference>
<dbReference type="AlphaFoldDB" id="A0A7W4J8I5"/>
<keyword evidence="2" id="KW-0378">Hydrolase</keyword>
<dbReference type="Gene3D" id="3.40.50.1820">
    <property type="entry name" value="alpha/beta hydrolase"/>
    <property type="match status" value="1"/>
</dbReference>
<dbReference type="Proteomes" id="UP000561066">
    <property type="component" value="Unassembled WGS sequence"/>
</dbReference>
<name>A0A7W4J8I5_9PROT</name>
<comment type="caution">
    <text evidence="2">The sequence shown here is derived from an EMBL/GenBank/DDBJ whole genome shotgun (WGS) entry which is preliminary data.</text>
</comment>
<sequence length="265" mass="28034">MFFGQLELTELAWGTTRRRARIGGSGPLLVLLHGRMQSHAAWHEVAPLLTATHTVVCPDLPPDSDFAAQARDLLALATALGHETLSIAGHGTGGHVGAYAAAAAPDRVSHLAEIECIPSPGHHGRADLAFELSRYQACWFAQLHPKPESTTVAIPDEWTQPDGDSPGPFNPSAVADYLEAAPGQAPGSAGHSRFPPYPGTLRIACPLLVVWSRHGRIGGWYDPCDLWRPYTGGSVTGLELDCGYYVPEEAPQALAGALAGFLGPA</sequence>
<dbReference type="PANTHER" id="PTHR43798">
    <property type="entry name" value="MONOACYLGLYCEROL LIPASE"/>
    <property type="match status" value="1"/>
</dbReference>
<dbReference type="InterPro" id="IPR029058">
    <property type="entry name" value="AB_hydrolase_fold"/>
</dbReference>
<dbReference type="GO" id="GO:0016020">
    <property type="term" value="C:membrane"/>
    <property type="evidence" value="ECO:0007669"/>
    <property type="project" value="TreeGrafter"/>
</dbReference>
<dbReference type="InterPro" id="IPR050266">
    <property type="entry name" value="AB_hydrolase_sf"/>
</dbReference>
<dbReference type="Pfam" id="PF12697">
    <property type="entry name" value="Abhydrolase_6"/>
    <property type="match status" value="1"/>
</dbReference>
<reference evidence="2 3" key="1">
    <citation type="submission" date="2020-04" db="EMBL/GenBank/DDBJ databases">
        <title>Description of novel Gluconacetobacter.</title>
        <authorList>
            <person name="Sombolestani A."/>
        </authorList>
    </citation>
    <scope>NUCLEOTIDE SEQUENCE [LARGE SCALE GENOMIC DNA]</scope>
    <source>
        <strain evidence="2 3">LMG 21312</strain>
    </source>
</reference>
<proteinExistence type="predicted"/>